<dbReference type="Pfam" id="PF08546">
    <property type="entry name" value="ApbA_C"/>
    <property type="match status" value="1"/>
</dbReference>
<comment type="caution">
    <text evidence="14">The sequence shown here is derived from an EMBL/GenBank/DDBJ whole genome shotgun (WGS) entry which is preliminary data.</text>
</comment>
<gene>
    <name evidence="14" type="ORF">GCM10022278_16940</name>
</gene>
<keyword evidence="11" id="KW-1133">Transmembrane helix</keyword>
<dbReference type="PANTHER" id="PTHR43765">
    <property type="entry name" value="2-DEHYDROPANTOATE 2-REDUCTASE-RELATED"/>
    <property type="match status" value="1"/>
</dbReference>
<evidence type="ECO:0000256" key="5">
    <source>
        <dbReference type="ARBA" id="ARBA00022655"/>
    </source>
</evidence>
<keyword evidence="11" id="KW-0812">Transmembrane</keyword>
<keyword evidence="7" id="KW-0560">Oxidoreductase</keyword>
<dbReference type="InterPro" id="IPR013752">
    <property type="entry name" value="KPA_reductase"/>
</dbReference>
<accession>A0ABP7P4U1</accession>
<dbReference type="SUPFAM" id="SSF51735">
    <property type="entry name" value="NAD(P)-binding Rossmann-fold domains"/>
    <property type="match status" value="1"/>
</dbReference>
<dbReference type="EC" id="1.1.1.169" evidence="3"/>
<sequence length="366" mass="39326">MKPNLPVPDPTVSHCFVIVGLGAIGTLFAAHLSQSHDCCALMLSSGSGSDRNANPGIASRRLIQRDSAILLEMPIFRTLNELTRSLKPCGRRHYWVLLTCKAPVAKRLLPSLLAQLRTLILEDETCEATLVIMQNGLQTHTLAKTSFANVFPKTARARVSLLAASTTEAARREGSEHTTVHHSATGDTAIGHLDESRPPATATDAGGLSGLLNACGLNARPVGTIEGILWNKLALNAIVNPLTALLRCTNGELPVQSDYRRLAPRLASEVLGAWQHWAGQVDAGSTAALPDSVAALLERVEEICERTAANRSSMLQDVLAGRSTEIDAINGYIIEYCEHHALPCEANRELVSEVRALTECLINTSN</sequence>
<feature type="domain" description="Ketopantoate reductase C-terminal" evidence="13">
    <location>
        <begin position="225"/>
        <end position="357"/>
    </location>
</feature>
<evidence type="ECO:0000256" key="7">
    <source>
        <dbReference type="ARBA" id="ARBA00023002"/>
    </source>
</evidence>
<evidence type="ECO:0000256" key="1">
    <source>
        <dbReference type="ARBA" id="ARBA00004994"/>
    </source>
</evidence>
<evidence type="ECO:0000259" key="12">
    <source>
        <dbReference type="Pfam" id="PF02558"/>
    </source>
</evidence>
<proteinExistence type="inferred from homology"/>
<dbReference type="InterPro" id="IPR008927">
    <property type="entry name" value="6-PGluconate_DH-like_C_sf"/>
</dbReference>
<dbReference type="Gene3D" id="1.10.1040.10">
    <property type="entry name" value="N-(1-d-carboxylethyl)-l-norvaline Dehydrogenase, domain 2"/>
    <property type="match status" value="1"/>
</dbReference>
<evidence type="ECO:0000256" key="10">
    <source>
        <dbReference type="SAM" id="MobiDB-lite"/>
    </source>
</evidence>
<evidence type="ECO:0000256" key="11">
    <source>
        <dbReference type="SAM" id="Phobius"/>
    </source>
</evidence>
<dbReference type="InterPro" id="IPR013332">
    <property type="entry name" value="KPR_N"/>
</dbReference>
<dbReference type="Gene3D" id="3.40.50.720">
    <property type="entry name" value="NAD(P)-binding Rossmann-like Domain"/>
    <property type="match status" value="1"/>
</dbReference>
<dbReference type="Pfam" id="PF02558">
    <property type="entry name" value="ApbA"/>
    <property type="match status" value="1"/>
</dbReference>
<dbReference type="SUPFAM" id="SSF48179">
    <property type="entry name" value="6-phosphogluconate dehydrogenase C-terminal domain-like"/>
    <property type="match status" value="1"/>
</dbReference>
<comment type="similarity">
    <text evidence="2">Belongs to the ketopantoate reductase family.</text>
</comment>
<evidence type="ECO:0000256" key="2">
    <source>
        <dbReference type="ARBA" id="ARBA00007870"/>
    </source>
</evidence>
<evidence type="ECO:0000256" key="6">
    <source>
        <dbReference type="ARBA" id="ARBA00022857"/>
    </source>
</evidence>
<dbReference type="InterPro" id="IPR003710">
    <property type="entry name" value="ApbA"/>
</dbReference>
<evidence type="ECO:0000256" key="4">
    <source>
        <dbReference type="ARBA" id="ARBA00019465"/>
    </source>
</evidence>
<dbReference type="InterPro" id="IPR013328">
    <property type="entry name" value="6PGD_dom2"/>
</dbReference>
<dbReference type="PANTHER" id="PTHR43765:SF2">
    <property type="entry name" value="2-DEHYDROPANTOATE 2-REDUCTASE"/>
    <property type="match status" value="1"/>
</dbReference>
<evidence type="ECO:0000313" key="15">
    <source>
        <dbReference type="Proteomes" id="UP001501337"/>
    </source>
</evidence>
<feature type="region of interest" description="Disordered" evidence="10">
    <location>
        <begin position="168"/>
        <end position="202"/>
    </location>
</feature>
<comment type="catalytic activity">
    <reaction evidence="9">
        <text>(R)-pantoate + NADP(+) = 2-dehydropantoate + NADPH + H(+)</text>
        <dbReference type="Rhea" id="RHEA:16233"/>
        <dbReference type="ChEBI" id="CHEBI:11561"/>
        <dbReference type="ChEBI" id="CHEBI:15378"/>
        <dbReference type="ChEBI" id="CHEBI:15980"/>
        <dbReference type="ChEBI" id="CHEBI:57783"/>
        <dbReference type="ChEBI" id="CHEBI:58349"/>
        <dbReference type="EC" id="1.1.1.169"/>
    </reaction>
</comment>
<evidence type="ECO:0000256" key="9">
    <source>
        <dbReference type="ARBA" id="ARBA00048793"/>
    </source>
</evidence>
<keyword evidence="11" id="KW-0472">Membrane</keyword>
<feature type="transmembrane region" description="Helical" evidence="11">
    <location>
        <begin position="12"/>
        <end position="32"/>
    </location>
</feature>
<evidence type="ECO:0000256" key="3">
    <source>
        <dbReference type="ARBA" id="ARBA00013014"/>
    </source>
</evidence>
<dbReference type="EMBL" id="BAABBO010000007">
    <property type="protein sequence ID" value="GAA3959245.1"/>
    <property type="molecule type" value="Genomic_DNA"/>
</dbReference>
<comment type="pathway">
    <text evidence="1">Cofactor biosynthesis; (R)-pantothenate biosynthesis; (R)-pantoate from 3-methyl-2-oxobutanoate: step 2/2.</text>
</comment>
<dbReference type="InterPro" id="IPR050838">
    <property type="entry name" value="Ketopantoate_reductase"/>
</dbReference>
<feature type="domain" description="Ketopantoate reductase N-terminal" evidence="12">
    <location>
        <begin position="17"/>
        <end position="194"/>
    </location>
</feature>
<dbReference type="Proteomes" id="UP001501337">
    <property type="component" value="Unassembled WGS sequence"/>
</dbReference>
<keyword evidence="15" id="KW-1185">Reference proteome</keyword>
<evidence type="ECO:0000313" key="14">
    <source>
        <dbReference type="EMBL" id="GAA3959245.1"/>
    </source>
</evidence>
<organism evidence="14 15">
    <name type="scientific">Allohahella marinimesophila</name>
    <dbReference type="NCBI Taxonomy" id="1054972"/>
    <lineage>
        <taxon>Bacteria</taxon>
        <taxon>Pseudomonadati</taxon>
        <taxon>Pseudomonadota</taxon>
        <taxon>Gammaproteobacteria</taxon>
        <taxon>Oceanospirillales</taxon>
        <taxon>Hahellaceae</taxon>
        <taxon>Allohahella</taxon>
    </lineage>
</organism>
<evidence type="ECO:0000256" key="8">
    <source>
        <dbReference type="ARBA" id="ARBA00032024"/>
    </source>
</evidence>
<evidence type="ECO:0000259" key="13">
    <source>
        <dbReference type="Pfam" id="PF08546"/>
    </source>
</evidence>
<protein>
    <recommendedName>
        <fullName evidence="4">2-dehydropantoate 2-reductase</fullName>
        <ecNumber evidence="3">1.1.1.169</ecNumber>
    </recommendedName>
    <alternativeName>
        <fullName evidence="8">Ketopantoate reductase</fullName>
    </alternativeName>
</protein>
<keyword evidence="6" id="KW-0521">NADP</keyword>
<dbReference type="RefSeq" id="WP_344805266.1">
    <property type="nucleotide sequence ID" value="NZ_BAABBO010000007.1"/>
</dbReference>
<reference evidence="15" key="1">
    <citation type="journal article" date="2019" name="Int. J. Syst. Evol. Microbiol.">
        <title>The Global Catalogue of Microorganisms (GCM) 10K type strain sequencing project: providing services to taxonomists for standard genome sequencing and annotation.</title>
        <authorList>
            <consortium name="The Broad Institute Genomics Platform"/>
            <consortium name="The Broad Institute Genome Sequencing Center for Infectious Disease"/>
            <person name="Wu L."/>
            <person name="Ma J."/>
        </authorList>
    </citation>
    <scope>NUCLEOTIDE SEQUENCE [LARGE SCALE GENOMIC DNA]</scope>
    <source>
        <strain evidence="15">JCM 17555</strain>
    </source>
</reference>
<feature type="compositionally biased region" description="Basic and acidic residues" evidence="10">
    <location>
        <begin position="169"/>
        <end position="179"/>
    </location>
</feature>
<name>A0ABP7P4U1_9GAMM</name>
<keyword evidence="5" id="KW-0566">Pantothenate biosynthesis</keyword>
<dbReference type="NCBIfam" id="TIGR00745">
    <property type="entry name" value="apbA_panE"/>
    <property type="match status" value="1"/>
</dbReference>
<dbReference type="InterPro" id="IPR036291">
    <property type="entry name" value="NAD(P)-bd_dom_sf"/>
</dbReference>